<feature type="domain" description="Xaa-Pro dipeptidyl-peptidase-like" evidence="2">
    <location>
        <begin position="78"/>
        <end position="136"/>
    </location>
</feature>
<dbReference type="EMBL" id="RRCH01000003">
    <property type="protein sequence ID" value="RRJ33733.1"/>
    <property type="molecule type" value="Genomic_DNA"/>
</dbReference>
<name>A0A3P3RMW3_9EURY</name>
<proteinExistence type="predicted"/>
<protein>
    <submittedName>
        <fullName evidence="3">Alpha/beta hydrolase</fullName>
    </submittedName>
</protein>
<organism evidence="3 4">
    <name type="scientific">Halocatena pleomorpha</name>
    <dbReference type="NCBI Taxonomy" id="1785090"/>
    <lineage>
        <taxon>Archaea</taxon>
        <taxon>Methanobacteriati</taxon>
        <taxon>Methanobacteriota</taxon>
        <taxon>Stenosarchaea group</taxon>
        <taxon>Halobacteria</taxon>
        <taxon>Halobacteriales</taxon>
        <taxon>Natronomonadaceae</taxon>
        <taxon>Halocatena</taxon>
    </lineage>
</organism>
<keyword evidence="3" id="KW-0378">Hydrolase</keyword>
<keyword evidence="4" id="KW-1185">Reference proteome</keyword>
<dbReference type="RefSeq" id="WP_124953599.1">
    <property type="nucleotide sequence ID" value="NZ_RRCH01000003.1"/>
</dbReference>
<sequence length="210" mass="22486">MTDHNGSESEDTPTESEPVLIGGARDVRGTVTAPEETACVVACPPHPQMGGTRTDQRLTAVTDALAATGVAALRFDYGEWDEGRGEHTDTLNAIAWANERYERVGVYGFSFGGTLALVAAGHSDTDVACVCALAPGARIGELDAVNALQTIDCPTQIVYGERDTTADWEPLVDRAIETDHTVLEVSADHFFVGQTERVAEQVSTFFQNEL</sequence>
<dbReference type="Proteomes" id="UP000282322">
    <property type="component" value="Unassembled WGS sequence"/>
</dbReference>
<evidence type="ECO:0000256" key="1">
    <source>
        <dbReference type="SAM" id="MobiDB-lite"/>
    </source>
</evidence>
<dbReference type="OrthoDB" id="50239at2157"/>
<evidence type="ECO:0000313" key="3">
    <source>
        <dbReference type="EMBL" id="RRJ33733.1"/>
    </source>
</evidence>
<feature type="region of interest" description="Disordered" evidence="1">
    <location>
        <begin position="1"/>
        <end position="23"/>
    </location>
</feature>
<dbReference type="GO" id="GO:0016787">
    <property type="term" value="F:hydrolase activity"/>
    <property type="evidence" value="ECO:0007669"/>
    <property type="project" value="UniProtKB-KW"/>
</dbReference>
<evidence type="ECO:0000313" key="4">
    <source>
        <dbReference type="Proteomes" id="UP000282322"/>
    </source>
</evidence>
<dbReference type="Pfam" id="PF02129">
    <property type="entry name" value="Peptidase_S15"/>
    <property type="match status" value="1"/>
</dbReference>
<accession>A0A3P3RMW3</accession>
<evidence type="ECO:0000259" key="2">
    <source>
        <dbReference type="Pfam" id="PF02129"/>
    </source>
</evidence>
<dbReference type="AlphaFoldDB" id="A0A3P3RMW3"/>
<reference evidence="3 4" key="1">
    <citation type="submission" date="2018-11" db="EMBL/GenBank/DDBJ databases">
        <title>Taxonoimc description of Halomarina strain SPP-AMP-1.</title>
        <authorList>
            <person name="Pal Y."/>
            <person name="Srinivasana K."/>
            <person name="Verma A."/>
            <person name="Kumar P."/>
        </authorList>
    </citation>
    <scope>NUCLEOTIDE SEQUENCE [LARGE SCALE GENOMIC DNA]</scope>
    <source>
        <strain evidence="3 4">SPP-AMP-1</strain>
    </source>
</reference>
<dbReference type="SUPFAM" id="SSF53474">
    <property type="entry name" value="alpha/beta-Hydrolases"/>
    <property type="match status" value="1"/>
</dbReference>
<gene>
    <name evidence="3" type="ORF">EIK79_02775</name>
</gene>
<comment type="caution">
    <text evidence="3">The sequence shown here is derived from an EMBL/GenBank/DDBJ whole genome shotgun (WGS) entry which is preliminary data.</text>
</comment>
<dbReference type="InterPro" id="IPR000383">
    <property type="entry name" value="Xaa-Pro-like_dom"/>
</dbReference>
<dbReference type="InterPro" id="IPR029058">
    <property type="entry name" value="AB_hydrolase_fold"/>
</dbReference>
<dbReference type="Gene3D" id="3.40.50.1820">
    <property type="entry name" value="alpha/beta hydrolase"/>
    <property type="match status" value="1"/>
</dbReference>